<comment type="cofactor">
    <cofactor evidence="1">
        <name>Zn(2+)</name>
        <dbReference type="ChEBI" id="CHEBI:29105"/>
    </cofactor>
</comment>
<dbReference type="RefSeq" id="WP_127690288.1">
    <property type="nucleotide sequence ID" value="NZ_RZUL01000002.1"/>
</dbReference>
<evidence type="ECO:0000256" key="2">
    <source>
        <dbReference type="PROSITE-ProRule" id="PRU01379"/>
    </source>
</evidence>
<reference evidence="4 5" key="1">
    <citation type="submission" date="2019-01" db="EMBL/GenBank/DDBJ databases">
        <authorList>
            <person name="Chen W.-M."/>
        </authorList>
    </citation>
    <scope>NUCLEOTIDE SEQUENCE [LARGE SCALE GENOMIC DNA]</scope>
    <source>
        <strain evidence="4 5">TLA-22</strain>
    </source>
</reference>
<comment type="similarity">
    <text evidence="2">Belongs to the peptidase M14 family.</text>
</comment>
<dbReference type="Pfam" id="PF00246">
    <property type="entry name" value="Peptidase_M14"/>
    <property type="match status" value="1"/>
</dbReference>
<dbReference type="InterPro" id="IPR000834">
    <property type="entry name" value="Peptidase_M14"/>
</dbReference>
<organism evidence="4 5">
    <name type="scientific">Sphingobium algorifonticola</name>
    <dbReference type="NCBI Taxonomy" id="2008318"/>
    <lineage>
        <taxon>Bacteria</taxon>
        <taxon>Pseudomonadati</taxon>
        <taxon>Pseudomonadota</taxon>
        <taxon>Alphaproteobacteria</taxon>
        <taxon>Sphingomonadales</taxon>
        <taxon>Sphingomonadaceae</taxon>
        <taxon>Sphingobium</taxon>
    </lineage>
</organism>
<evidence type="ECO:0000259" key="3">
    <source>
        <dbReference type="PROSITE" id="PS52035"/>
    </source>
</evidence>
<dbReference type="SUPFAM" id="SSF53187">
    <property type="entry name" value="Zn-dependent exopeptidases"/>
    <property type="match status" value="1"/>
</dbReference>
<dbReference type="Gene3D" id="3.40.630.10">
    <property type="entry name" value="Zn peptidases"/>
    <property type="match status" value="1"/>
</dbReference>
<dbReference type="PANTHER" id="PTHR12756:SF11">
    <property type="entry name" value="CYTOSOLIC CARBOXYPEPTIDASE 1"/>
    <property type="match status" value="1"/>
</dbReference>
<dbReference type="Pfam" id="PF18027">
    <property type="entry name" value="Pepdidase_M14_N"/>
    <property type="match status" value="1"/>
</dbReference>
<proteinExistence type="inferred from homology"/>
<dbReference type="InterPro" id="IPR050821">
    <property type="entry name" value="Cytosolic_carboxypeptidase"/>
</dbReference>
<dbReference type="Gene3D" id="2.60.40.3120">
    <property type="match status" value="1"/>
</dbReference>
<dbReference type="PANTHER" id="PTHR12756">
    <property type="entry name" value="CYTOSOLIC CARBOXYPEPTIDASE"/>
    <property type="match status" value="1"/>
</dbReference>
<evidence type="ECO:0000256" key="1">
    <source>
        <dbReference type="ARBA" id="ARBA00001947"/>
    </source>
</evidence>
<accession>A0A437J9F8</accession>
<feature type="domain" description="Peptidase M14" evidence="3">
    <location>
        <begin position="111"/>
        <end position="372"/>
    </location>
</feature>
<dbReference type="PROSITE" id="PS52035">
    <property type="entry name" value="PEPTIDASE_M14"/>
    <property type="match status" value="1"/>
</dbReference>
<keyword evidence="5" id="KW-1185">Reference proteome</keyword>
<dbReference type="GO" id="GO:0004181">
    <property type="term" value="F:metallocarboxypeptidase activity"/>
    <property type="evidence" value="ECO:0007669"/>
    <property type="project" value="InterPro"/>
</dbReference>
<dbReference type="InterPro" id="IPR040626">
    <property type="entry name" value="Pepdidase_M14_N"/>
</dbReference>
<name>A0A437J9F8_9SPHN</name>
<comment type="caution">
    <text evidence="4">The sequence shown here is derived from an EMBL/GenBank/DDBJ whole genome shotgun (WGS) entry which is preliminary data.</text>
</comment>
<protein>
    <recommendedName>
        <fullName evidence="3">Peptidase M14 domain-containing protein</fullName>
    </recommendedName>
</protein>
<evidence type="ECO:0000313" key="4">
    <source>
        <dbReference type="EMBL" id="RVT42105.1"/>
    </source>
</evidence>
<evidence type="ECO:0000313" key="5">
    <source>
        <dbReference type="Proteomes" id="UP000282977"/>
    </source>
</evidence>
<sequence>MTLSITSAFDAGNIRVLSVTDTTADLEIVTDHQSDFYQWFHFRVAGGAGKEVTLRIVNCAGSAYPDGWAGYQARFSEDRENWLMADTDYADGVLTIHLVPDSNSVWLAYFAPYAMERHHDLISWAANQPGVETRELGQTLDGQPLDVVTLGEGPKTVWLYARQHPGETMAQWWMEGALERLCDMEDSVARLLRDKATFHIVPNMNPDGSRRGHLRTNAAGVNLNREWADPSMARSPEVFLVRAEMDRTGVDFAMDVHGDEAIPAVFVAGFEGIPSLKADRLALYNRFRDTLAVRTPDFQTKLGYPIGAPGRANLTMSTAQLAERYGAVSMTLEMPFKDNDDLPDPDFGWSPARSMQLAKDCLAVLAEIIDDI</sequence>
<dbReference type="GO" id="GO:0006508">
    <property type="term" value="P:proteolysis"/>
    <property type="evidence" value="ECO:0007669"/>
    <property type="project" value="InterPro"/>
</dbReference>
<feature type="active site" description="Proton donor/acceptor" evidence="2">
    <location>
        <position position="333"/>
    </location>
</feature>
<dbReference type="Proteomes" id="UP000282977">
    <property type="component" value="Unassembled WGS sequence"/>
</dbReference>
<dbReference type="CDD" id="cd06234">
    <property type="entry name" value="M14_PaCCP-like"/>
    <property type="match status" value="1"/>
</dbReference>
<gene>
    <name evidence="4" type="ORF">ENE74_07710</name>
</gene>
<dbReference type="AlphaFoldDB" id="A0A437J9F8"/>
<dbReference type="OrthoDB" id="5490902at2"/>
<dbReference type="EMBL" id="RZUL01000002">
    <property type="protein sequence ID" value="RVT42105.1"/>
    <property type="molecule type" value="Genomic_DNA"/>
</dbReference>
<dbReference type="GO" id="GO:0008270">
    <property type="term" value="F:zinc ion binding"/>
    <property type="evidence" value="ECO:0007669"/>
    <property type="project" value="InterPro"/>
</dbReference>